<evidence type="ECO:0000256" key="3">
    <source>
        <dbReference type="SAM" id="SignalP"/>
    </source>
</evidence>
<dbReference type="GO" id="GO:0051537">
    <property type="term" value="F:2 iron, 2 sulfur cluster binding"/>
    <property type="evidence" value="ECO:0007669"/>
    <property type="project" value="UniProtKB-KW"/>
</dbReference>
<dbReference type="CDD" id="cd00207">
    <property type="entry name" value="fer2"/>
    <property type="match status" value="1"/>
</dbReference>
<evidence type="ECO:0000259" key="4">
    <source>
        <dbReference type="PROSITE" id="PS51085"/>
    </source>
</evidence>
<organism evidence="5">
    <name type="scientific">Hemiselmis andersenii</name>
    <name type="common">Cryptophyte alga</name>
    <dbReference type="NCBI Taxonomy" id="464988"/>
    <lineage>
        <taxon>Eukaryota</taxon>
        <taxon>Cryptophyceae</taxon>
        <taxon>Cryptomonadales</taxon>
        <taxon>Hemiselmidaceae</taxon>
        <taxon>Hemiselmis</taxon>
    </lineage>
</organism>
<dbReference type="Gene3D" id="3.10.20.30">
    <property type="match status" value="1"/>
</dbReference>
<dbReference type="EMBL" id="HBFK01002489">
    <property type="protein sequence ID" value="CAD8735024.1"/>
    <property type="molecule type" value="Transcribed_RNA"/>
</dbReference>
<gene>
    <name evidence="5" type="ORF">HAND1043_LOCUS1515</name>
</gene>
<dbReference type="InterPro" id="IPR036010">
    <property type="entry name" value="2Fe-2S_ferredoxin-like_sf"/>
</dbReference>
<dbReference type="Pfam" id="PF00111">
    <property type="entry name" value="Fer2"/>
    <property type="match status" value="1"/>
</dbReference>
<dbReference type="InterPro" id="IPR001478">
    <property type="entry name" value="PDZ"/>
</dbReference>
<proteinExistence type="predicted"/>
<sequence length="387" mass="41507">MIRGSAMRRPCIGLLLLLVPLIDECTAFSSLPASAPSPLRPATSLQITRGCPLRLVPDTTTRTEKGRHGVTPLNAEEKGGGGLMGGLGKWISNAVAENMGNQPEKERPKPKARLNIEAEDSEGGSTPSYDFKFNDKAAKLLALDTEAIVAEATAPAPEAAPSAAAPDDGVDRRFYEVTLDRPTGIEFASDLSLKYVYVMEIKENSAADLSPVEILVGDQLCAINGDECIGEPFAKVAELLGKDPSKNLKFRLFRGTKQQLLAAVGREDYVATTARVTAMVKSGDGFEEVTVEAAAGSNMRDLLVDGGVQVYKVQSGRFTNCNGKQLCGTCIVDVVEGAEYTNSKSIDEAGFLRKMPERYRLSCCAAVYGDVKLKTLPDTGKKFIEFS</sequence>
<dbReference type="InterPro" id="IPR012675">
    <property type="entry name" value="Beta-grasp_dom_sf"/>
</dbReference>
<feature type="signal peptide" evidence="3">
    <location>
        <begin position="1"/>
        <end position="27"/>
    </location>
</feature>
<feature type="domain" description="2Fe-2S ferredoxin-type" evidence="4">
    <location>
        <begin position="274"/>
        <end position="379"/>
    </location>
</feature>
<keyword evidence="1" id="KW-0408">Iron</keyword>
<dbReference type="InterPro" id="IPR001041">
    <property type="entry name" value="2Fe-2S_ferredoxin-type"/>
</dbReference>
<dbReference type="SMART" id="SM00228">
    <property type="entry name" value="PDZ"/>
    <property type="match status" value="1"/>
</dbReference>
<dbReference type="InterPro" id="IPR036034">
    <property type="entry name" value="PDZ_sf"/>
</dbReference>
<evidence type="ECO:0000313" key="5">
    <source>
        <dbReference type="EMBL" id="CAD8735024.1"/>
    </source>
</evidence>
<feature type="chain" id="PRO_5030159758" description="2Fe-2S ferredoxin-type domain-containing protein" evidence="3">
    <location>
        <begin position="28"/>
        <end position="387"/>
    </location>
</feature>
<dbReference type="PROSITE" id="PS51085">
    <property type="entry name" value="2FE2S_FER_2"/>
    <property type="match status" value="1"/>
</dbReference>
<accession>A0A6T8GYF2</accession>
<evidence type="ECO:0000256" key="1">
    <source>
        <dbReference type="ARBA" id="ARBA00022714"/>
    </source>
</evidence>
<evidence type="ECO:0000256" key="2">
    <source>
        <dbReference type="ARBA" id="ARBA00023014"/>
    </source>
</evidence>
<keyword evidence="3" id="KW-0732">Signal</keyword>
<name>A0A6T8GYF2_HEMAN</name>
<dbReference type="SUPFAM" id="SSF54292">
    <property type="entry name" value="2Fe-2S ferredoxin-like"/>
    <property type="match status" value="1"/>
</dbReference>
<keyword evidence="2" id="KW-0411">Iron-sulfur</keyword>
<dbReference type="Gene3D" id="2.30.42.10">
    <property type="match status" value="1"/>
</dbReference>
<protein>
    <recommendedName>
        <fullName evidence="4">2Fe-2S ferredoxin-type domain-containing protein</fullName>
    </recommendedName>
</protein>
<keyword evidence="1" id="KW-0001">2Fe-2S</keyword>
<dbReference type="AlphaFoldDB" id="A0A6T8GYF2"/>
<reference evidence="5" key="1">
    <citation type="submission" date="2021-01" db="EMBL/GenBank/DDBJ databases">
        <authorList>
            <person name="Corre E."/>
            <person name="Pelletier E."/>
            <person name="Niang G."/>
            <person name="Scheremetjew M."/>
            <person name="Finn R."/>
            <person name="Kale V."/>
            <person name="Holt S."/>
            <person name="Cochrane G."/>
            <person name="Meng A."/>
            <person name="Brown T."/>
            <person name="Cohen L."/>
        </authorList>
    </citation>
    <scope>NUCLEOTIDE SEQUENCE</scope>
    <source>
        <strain evidence="5">CCMP441</strain>
    </source>
</reference>
<dbReference type="SUPFAM" id="SSF50156">
    <property type="entry name" value="PDZ domain-like"/>
    <property type="match status" value="1"/>
</dbReference>
<keyword evidence="1" id="KW-0479">Metal-binding</keyword>